<dbReference type="OrthoDB" id="424638at2759"/>
<feature type="compositionally biased region" description="Pro residues" evidence="1">
    <location>
        <begin position="386"/>
        <end position="395"/>
    </location>
</feature>
<dbReference type="EMBL" id="CAJNDS010002153">
    <property type="protein sequence ID" value="CAE7353586.1"/>
    <property type="molecule type" value="Genomic_DNA"/>
</dbReference>
<feature type="region of interest" description="Disordered" evidence="1">
    <location>
        <begin position="365"/>
        <end position="403"/>
    </location>
</feature>
<gene>
    <name evidence="2" type="primary">NPH1</name>
    <name evidence="2" type="ORF">SNAT2548_LOCUS18705</name>
</gene>
<name>A0A812PJD4_9DINO</name>
<evidence type="ECO:0000313" key="3">
    <source>
        <dbReference type="Proteomes" id="UP000604046"/>
    </source>
</evidence>
<evidence type="ECO:0000256" key="1">
    <source>
        <dbReference type="SAM" id="MobiDB-lite"/>
    </source>
</evidence>
<proteinExistence type="predicted"/>
<dbReference type="Proteomes" id="UP000604046">
    <property type="component" value="Unassembled WGS sequence"/>
</dbReference>
<accession>A0A812PJD4</accession>
<reference evidence="2" key="1">
    <citation type="submission" date="2021-02" db="EMBL/GenBank/DDBJ databases">
        <authorList>
            <person name="Dougan E. K."/>
            <person name="Rhodes N."/>
            <person name="Thang M."/>
            <person name="Chan C."/>
        </authorList>
    </citation>
    <scope>NUCLEOTIDE SEQUENCE</scope>
</reference>
<dbReference type="CDD" id="cd18785">
    <property type="entry name" value="SF2_C"/>
    <property type="match status" value="1"/>
</dbReference>
<comment type="caution">
    <text evidence="2">The sequence shown here is derived from an EMBL/GenBank/DDBJ whole genome shotgun (WGS) entry which is preliminary data.</text>
</comment>
<sequence>MASKQLCCRVVLRTEALQSYVLRSCIELRSRRRLQAYCNLHVFSGAYHDGRHGCKSRVLNFPHRCAPKFWRLAQMIANSRQKTLVLVSRGTGYRAAIDVLRQAASRAFPPFEVASTEKLAEFNSAANLRGELFPCMVADSSQCGEGVSFRTVRQLFLLDVPPTPTSLVQICGRASRMLGHEELPPKERTVRVQIFIATLPEWARQPLGHWCLLAAARKGRTGCSFERRARALFSPLVDKVGDLRKLKGRLVQICKKKASQLQPRSLEEPAHLTASMFDGGFWAYKGLKRVVTLVPMTVMAKMLGLALLAAALSCVMSTDMDTALAADAECGPGEECALNALQQKAVVAQLQSEDSVEKFAAALEEGDEEAEAEAQSLAQKNSDEWAPPPPQPQPGYNPYWNSNPYGGSPRLAENLLASKFCEEFFCITSSEGDHPSSRLY</sequence>
<dbReference type="AlphaFoldDB" id="A0A812PJD4"/>
<organism evidence="2 3">
    <name type="scientific">Symbiodinium natans</name>
    <dbReference type="NCBI Taxonomy" id="878477"/>
    <lineage>
        <taxon>Eukaryota</taxon>
        <taxon>Sar</taxon>
        <taxon>Alveolata</taxon>
        <taxon>Dinophyceae</taxon>
        <taxon>Suessiales</taxon>
        <taxon>Symbiodiniaceae</taxon>
        <taxon>Symbiodinium</taxon>
    </lineage>
</organism>
<keyword evidence="3" id="KW-1185">Reference proteome</keyword>
<protein>
    <submittedName>
        <fullName evidence="2">NPH1 protein</fullName>
    </submittedName>
</protein>
<evidence type="ECO:0000313" key="2">
    <source>
        <dbReference type="EMBL" id="CAE7353586.1"/>
    </source>
</evidence>